<dbReference type="GO" id="GO:0019867">
    <property type="term" value="C:outer membrane"/>
    <property type="evidence" value="ECO:0007669"/>
    <property type="project" value="InterPro"/>
</dbReference>
<evidence type="ECO:0000256" key="2">
    <source>
        <dbReference type="ARBA" id="ARBA00022692"/>
    </source>
</evidence>
<dbReference type="EMBL" id="BBNS01000004">
    <property type="protein sequence ID" value="GAL70070.1"/>
    <property type="molecule type" value="Genomic_DNA"/>
</dbReference>
<evidence type="ECO:0000313" key="8">
    <source>
        <dbReference type="Proteomes" id="UP000029646"/>
    </source>
</evidence>
<dbReference type="PANTHER" id="PTHR12815">
    <property type="entry name" value="SORTING AND ASSEMBLY MACHINERY SAMM50 PROTEIN FAMILY MEMBER"/>
    <property type="match status" value="1"/>
</dbReference>
<keyword evidence="3" id="KW-0732">Signal</keyword>
<organism evidence="7 8">
    <name type="scientific">Jejuia pallidilutea</name>
    <dbReference type="NCBI Taxonomy" id="504487"/>
    <lineage>
        <taxon>Bacteria</taxon>
        <taxon>Pseudomonadati</taxon>
        <taxon>Bacteroidota</taxon>
        <taxon>Flavobacteriia</taxon>
        <taxon>Flavobacteriales</taxon>
        <taxon>Flavobacteriaceae</taxon>
        <taxon>Jejuia</taxon>
    </lineage>
</organism>
<evidence type="ECO:0000256" key="1">
    <source>
        <dbReference type="ARBA" id="ARBA00004370"/>
    </source>
</evidence>
<evidence type="ECO:0000256" key="5">
    <source>
        <dbReference type="ARBA" id="ARBA00023237"/>
    </source>
</evidence>
<name>A0A090VZ85_9FLAO</name>
<dbReference type="Proteomes" id="UP000029646">
    <property type="component" value="Unassembled WGS sequence"/>
</dbReference>
<keyword evidence="5" id="KW-0998">Cell outer membrane</keyword>
<accession>A0A090VZ85</accession>
<evidence type="ECO:0000313" key="7">
    <source>
        <dbReference type="EMBL" id="GAL70070.1"/>
    </source>
</evidence>
<proteinExistence type="predicted"/>
<sequence length="687" mass="79582">MHLGLYYYYKNQKENPGFINRWLYKKFGEAPVYQSDVEAYEVERLLLNRLENRGFFYSRASSEFNETEKKASIHYTVQVPKPYRMASYQLDSMPQQIYNDIQPYVDTTPFKTNMRFDLTNMKMERQRIDYNLKNKGYYNFDDTFLIFEADTNRYDNKRFNLFLKLKKAVPEKSTIPYKIKTVNIHTNYEVTDSVKTETIRYNDKNYIQNNTFFKAKYLDPFIKLEEGQLYSPETSRNTARRLSNIGAYKYVNIQYKEIDSLQTDSLGALETNIYLSPLNKRAIRAELQLVSKSNNFSGPTFGLTYSNRNLFGGGETLNISSTVGYETQLGAGDNAGRSSLDLGFKNELIFPRVLFPININEDFFEYDIPKTKTSISLNYLNRTKLYTLLSGTALFGYTWDANRYVTHEINPISVNYTHLSNTTTEFEEILDENPFLRRSFEQQFISGLNYSFTYNGLVDAQKRHQFYFNTTFDTSGNTIGLLGKTNTSNTPKTFLGLEYAQFVKADFDFHYHLNFGNEQVLATRLFAGYGWAYGNSDVVPFVKQYYSGGPYSVRAFRIRSLGPGTYNSETDSRTFNFFDKTGNIRLEANIEYRFPIYSFFKGAVFVDAGNIWNSKGNPAFNGKDKFTSNFLNELGMGTGFGVRVDIQNFVIRFDLAAPFHNPSLPENERFNFDVSSPILNFAIGYPF</sequence>
<dbReference type="Gene3D" id="2.40.160.50">
    <property type="entry name" value="membrane protein fhac: a member of the omp85/tpsb transporter family"/>
    <property type="match status" value="1"/>
</dbReference>
<evidence type="ECO:0000256" key="3">
    <source>
        <dbReference type="ARBA" id="ARBA00022729"/>
    </source>
</evidence>
<keyword evidence="2" id="KW-0812">Transmembrane</keyword>
<evidence type="ECO:0000256" key="4">
    <source>
        <dbReference type="ARBA" id="ARBA00023136"/>
    </source>
</evidence>
<comment type="caution">
    <text evidence="7">The sequence shown here is derived from an EMBL/GenBank/DDBJ whole genome shotgun (WGS) entry which is preliminary data.</text>
</comment>
<dbReference type="AlphaFoldDB" id="A0A090VZ85"/>
<evidence type="ECO:0000259" key="6">
    <source>
        <dbReference type="Pfam" id="PF01103"/>
    </source>
</evidence>
<reference evidence="7 8" key="1">
    <citation type="journal article" date="2014" name="Genome Announc.">
        <title>Draft Genome Sequence of Marine Flavobacterium Jejuia pallidilutea Strain 11shimoA1 and Pigmentation Mutants.</title>
        <authorList>
            <person name="Takatani N."/>
            <person name="Nakanishi M."/>
            <person name="Meirelles P."/>
            <person name="Mino S."/>
            <person name="Suda W."/>
            <person name="Oshima K."/>
            <person name="Hattori M."/>
            <person name="Ohkuma M."/>
            <person name="Hosokawa M."/>
            <person name="Miyashita K."/>
            <person name="Thompson F.L."/>
            <person name="Niwa A."/>
            <person name="Sawabe T."/>
            <person name="Sawabe T."/>
        </authorList>
    </citation>
    <scope>NUCLEOTIDE SEQUENCE [LARGE SCALE GENOMIC DNA]</scope>
    <source>
        <strain evidence="8">JCM19302</strain>
    </source>
</reference>
<comment type="subcellular location">
    <subcellularLocation>
        <location evidence="1">Membrane</location>
    </subcellularLocation>
</comment>
<dbReference type="PANTHER" id="PTHR12815:SF47">
    <property type="entry name" value="TRANSLOCATION AND ASSEMBLY MODULE SUBUNIT TAMA"/>
    <property type="match status" value="1"/>
</dbReference>
<protein>
    <recommendedName>
        <fullName evidence="6">Bacterial surface antigen (D15) domain-containing protein</fullName>
    </recommendedName>
</protein>
<gene>
    <name evidence="7" type="ORF">JCM19302_2645</name>
</gene>
<dbReference type="InterPro" id="IPR000184">
    <property type="entry name" value="Bac_surfAg_D15"/>
</dbReference>
<dbReference type="InterPro" id="IPR039910">
    <property type="entry name" value="D15-like"/>
</dbReference>
<dbReference type="Pfam" id="PF01103">
    <property type="entry name" value="Omp85"/>
    <property type="match status" value="1"/>
</dbReference>
<feature type="domain" description="Bacterial surface antigen (D15)" evidence="6">
    <location>
        <begin position="309"/>
        <end position="675"/>
    </location>
</feature>
<keyword evidence="4" id="KW-0472">Membrane</keyword>